<feature type="signal peptide" evidence="2">
    <location>
        <begin position="1"/>
        <end position="22"/>
    </location>
</feature>
<proteinExistence type="inferred from homology"/>
<keyword evidence="4" id="KW-1185">Reference proteome</keyword>
<dbReference type="InterPro" id="IPR010131">
    <property type="entry name" value="MdtP/NodT-like"/>
</dbReference>
<evidence type="ECO:0000256" key="2">
    <source>
        <dbReference type="SAM" id="SignalP"/>
    </source>
</evidence>
<keyword evidence="2" id="KW-0732">Signal</keyword>
<dbReference type="Proteomes" id="UP001210865">
    <property type="component" value="Chromosome"/>
</dbReference>
<sequence length="439" mass="46124">MRRFRAAAFGALLPLAACQHYAPAPLPEAALLAPAVDPAAQTAPLTVDAVVRLALRDNPDLKTARAARGIADAELIQSGILPNPSLSGAILPLISGVGIVPAWNVGLTQDVKALITYRSKRRAGRDVQGRAAADLLWQEWQVAGQARQLAVDLIGTRRQLPIVEQAFAILSARNAAMDAALRAGNTTLVLAAPTLAAVQAARASRDAVEQRELQLRHQLAALLGLEPDAPLLLAPAAELPPIDPAAIRASLVTLPQRRPDLLALRLGYAAQEESVRQAILSQFPDLVLGATGSSDSSKVVNLGPQATIGLPVFDRGQGNIAIARATRAQLRADYAARLATATGEVAAALTEIEQLGRQLAAQRADLPAVRRAADRAVAARGASAIDEAAYVSLLTARFTKEQDVMTLELAIMDRQVALQTLIGAGLPTVDLLTMTEPAP</sequence>
<dbReference type="Pfam" id="PF02321">
    <property type="entry name" value="OEP"/>
    <property type="match status" value="1"/>
</dbReference>
<dbReference type="EMBL" id="CP115174">
    <property type="protein sequence ID" value="WBO21303.1"/>
    <property type="molecule type" value="Genomic_DNA"/>
</dbReference>
<name>A0ABY7NJ00_9SPHN</name>
<dbReference type="InterPro" id="IPR003423">
    <property type="entry name" value="OMP_efflux"/>
</dbReference>
<dbReference type="PANTHER" id="PTHR30203">
    <property type="entry name" value="OUTER MEMBRANE CATION EFFLUX PROTEIN"/>
    <property type="match status" value="1"/>
</dbReference>
<gene>
    <name evidence="3" type="ORF">PBT88_14040</name>
</gene>
<dbReference type="Gene3D" id="1.20.1600.10">
    <property type="entry name" value="Outer membrane efflux proteins (OEP)"/>
    <property type="match status" value="1"/>
</dbReference>
<accession>A0ABY7NJ00</accession>
<comment type="similarity">
    <text evidence="1">Belongs to the outer membrane factor (OMF) (TC 1.B.17) family.</text>
</comment>
<reference evidence="3 4" key="1">
    <citation type="submission" date="2022-12" db="EMBL/GenBank/DDBJ databases">
        <title>Sphingomonas abieness sp. nov., an endophytic bacterium isolated from Abies koreana.</title>
        <authorList>
            <person name="Jiang L."/>
            <person name="Lee J."/>
        </authorList>
    </citation>
    <scope>NUCLEOTIDE SEQUENCE [LARGE SCALE GENOMIC DNA]</scope>
    <source>
        <strain evidence="4">PAMB 00755</strain>
    </source>
</reference>
<evidence type="ECO:0000313" key="4">
    <source>
        <dbReference type="Proteomes" id="UP001210865"/>
    </source>
</evidence>
<feature type="chain" id="PRO_5047273511" evidence="2">
    <location>
        <begin position="23"/>
        <end position="439"/>
    </location>
</feature>
<evidence type="ECO:0000313" key="3">
    <source>
        <dbReference type="EMBL" id="WBO21303.1"/>
    </source>
</evidence>
<dbReference type="RefSeq" id="WP_270075952.1">
    <property type="nucleotide sequence ID" value="NZ_CP115174.1"/>
</dbReference>
<evidence type="ECO:0000256" key="1">
    <source>
        <dbReference type="ARBA" id="ARBA00007613"/>
    </source>
</evidence>
<organism evidence="3 4">
    <name type="scientific">Sphingomonas abietis</name>
    <dbReference type="NCBI Taxonomy" id="3012344"/>
    <lineage>
        <taxon>Bacteria</taxon>
        <taxon>Pseudomonadati</taxon>
        <taxon>Pseudomonadota</taxon>
        <taxon>Alphaproteobacteria</taxon>
        <taxon>Sphingomonadales</taxon>
        <taxon>Sphingomonadaceae</taxon>
        <taxon>Sphingomonas</taxon>
    </lineage>
</organism>
<dbReference type="PANTHER" id="PTHR30203:SF24">
    <property type="entry name" value="BLR4935 PROTEIN"/>
    <property type="match status" value="1"/>
</dbReference>
<dbReference type="SUPFAM" id="SSF56954">
    <property type="entry name" value="Outer membrane efflux proteins (OEP)"/>
    <property type="match status" value="1"/>
</dbReference>
<protein>
    <submittedName>
        <fullName evidence="3">TolC family protein</fullName>
    </submittedName>
</protein>